<reference evidence="3 4" key="1">
    <citation type="submission" date="2023-07" db="EMBL/GenBank/DDBJ databases">
        <title>Sequencing the genomes of 1000 actinobacteria strains.</title>
        <authorList>
            <person name="Klenk H.-P."/>
        </authorList>
    </citation>
    <scope>NUCLEOTIDE SEQUENCE [LARGE SCALE GENOMIC DNA]</scope>
    <source>
        <strain evidence="3 4">DSM 17163</strain>
    </source>
</reference>
<keyword evidence="4" id="KW-1185">Reference proteome</keyword>
<dbReference type="SUPFAM" id="SSF53448">
    <property type="entry name" value="Nucleotide-diphospho-sugar transferases"/>
    <property type="match status" value="1"/>
</dbReference>
<proteinExistence type="inferred from homology"/>
<evidence type="ECO:0000256" key="1">
    <source>
        <dbReference type="ARBA" id="ARBA00006739"/>
    </source>
</evidence>
<dbReference type="InterPro" id="IPR029044">
    <property type="entry name" value="Nucleotide-diphossugar_trans"/>
</dbReference>
<evidence type="ECO:0000259" key="2">
    <source>
        <dbReference type="Pfam" id="PF00535"/>
    </source>
</evidence>
<dbReference type="Proteomes" id="UP001243212">
    <property type="component" value="Unassembled WGS sequence"/>
</dbReference>
<evidence type="ECO:0000313" key="3">
    <source>
        <dbReference type="EMBL" id="MDP9806026.1"/>
    </source>
</evidence>
<feature type="domain" description="Glycosyltransferase 2-like" evidence="2">
    <location>
        <begin position="15"/>
        <end position="171"/>
    </location>
</feature>
<dbReference type="EMBL" id="JAUSQX010000001">
    <property type="protein sequence ID" value="MDP9806026.1"/>
    <property type="molecule type" value="Genomic_DNA"/>
</dbReference>
<evidence type="ECO:0000313" key="4">
    <source>
        <dbReference type="Proteomes" id="UP001243212"/>
    </source>
</evidence>
<organism evidence="3 4">
    <name type="scientific">Trueperella bonasi</name>
    <dbReference type="NCBI Taxonomy" id="312286"/>
    <lineage>
        <taxon>Bacteria</taxon>
        <taxon>Bacillati</taxon>
        <taxon>Actinomycetota</taxon>
        <taxon>Actinomycetes</taxon>
        <taxon>Actinomycetales</taxon>
        <taxon>Actinomycetaceae</taxon>
        <taxon>Trueperella</taxon>
    </lineage>
</organism>
<gene>
    <name evidence="3" type="ORF">J2S70_000608</name>
</gene>
<dbReference type="Pfam" id="PF00535">
    <property type="entry name" value="Glycos_transf_2"/>
    <property type="match status" value="1"/>
</dbReference>
<dbReference type="RefSeq" id="WP_307682271.1">
    <property type="nucleotide sequence ID" value="NZ_JAUSQX010000001.1"/>
</dbReference>
<protein>
    <submittedName>
        <fullName evidence="3">Glycosyltransferase involved in cell wall biosynthesis</fullName>
    </submittedName>
</protein>
<dbReference type="InterPro" id="IPR050256">
    <property type="entry name" value="Glycosyltransferase_2"/>
</dbReference>
<dbReference type="CDD" id="cd04179">
    <property type="entry name" value="DPM_DPG-synthase_like"/>
    <property type="match status" value="1"/>
</dbReference>
<accession>A0ABT9NF66</accession>
<dbReference type="Gene3D" id="3.90.550.10">
    <property type="entry name" value="Spore Coat Polysaccharide Biosynthesis Protein SpsA, Chain A"/>
    <property type="match status" value="1"/>
</dbReference>
<name>A0ABT9NF66_9ACTO</name>
<dbReference type="InterPro" id="IPR001173">
    <property type="entry name" value="Glyco_trans_2-like"/>
</dbReference>
<comment type="similarity">
    <text evidence="1">Belongs to the glycosyltransferase 2 family.</text>
</comment>
<sequence length="235" mass="25814">MQISTLQDLSRVSWLVVPLYNEATVIFDVITEARTVFPNIVCVNDGSSDNGAELARKAGAAVVDHPINLGQGAALQTGITWVLTYTDAKYLVTFDADGQHRTSDAQTMIERAEAEDLSFVLGSRFLGGSHQAGWLKKLVLSTAAKVTRLRTGMDLSDSHNGLRVLRRDAAARLDLTMHRMAHASQIINQLASMKLRWAEESVTIDYTDYSRSKGQSLLNGVNIMTDMIFAPSESR</sequence>
<dbReference type="PANTHER" id="PTHR48090">
    <property type="entry name" value="UNDECAPRENYL-PHOSPHATE 4-DEOXY-4-FORMAMIDO-L-ARABINOSE TRANSFERASE-RELATED"/>
    <property type="match status" value="1"/>
</dbReference>
<dbReference type="PANTHER" id="PTHR48090:SF7">
    <property type="entry name" value="RFBJ PROTEIN"/>
    <property type="match status" value="1"/>
</dbReference>
<comment type="caution">
    <text evidence="3">The sequence shown here is derived from an EMBL/GenBank/DDBJ whole genome shotgun (WGS) entry which is preliminary data.</text>
</comment>